<sequence>MSRTNDLPKRLGCLLARHQALHDPRREPRNGLRWVPEVRRWQAERLEASFDRFLRDPRRRPAAQFFLNDVYNDRDFSRRDADIARVLPMMQRLLPSALLGTLSDAIELGLLTHAFDLRLARALEESGEGRRTLDAALYAQVYRDAGLPRLRTHQIDLLSRVGTGLAGALRMPGVALLLKLSRGPARAAGLAELQGFLERGFEAFAGLGDARGFIDEIEADERDVARRLFAGVPDPFRGRMA</sequence>
<dbReference type="EMBL" id="JAVDVW010000001">
    <property type="protein sequence ID" value="MDR7098328.1"/>
    <property type="molecule type" value="Genomic_DNA"/>
</dbReference>
<dbReference type="NCBIfam" id="NF047641">
    <property type="entry name" value="FFLEE_fam"/>
    <property type="match status" value="1"/>
</dbReference>
<dbReference type="Proteomes" id="UP001267878">
    <property type="component" value="Unassembled WGS sequence"/>
</dbReference>
<dbReference type="InterPro" id="IPR058063">
    <property type="entry name" value="FFLEE_fam"/>
</dbReference>
<evidence type="ECO:0000313" key="3">
    <source>
        <dbReference type="Proteomes" id="UP001267878"/>
    </source>
</evidence>
<protein>
    <recommendedName>
        <fullName evidence="1">DUF8198 domain-containing protein</fullName>
    </recommendedName>
</protein>
<comment type="caution">
    <text evidence="2">The sequence shown here is derived from an EMBL/GenBank/DDBJ whole genome shotgun (WGS) entry which is preliminary data.</text>
</comment>
<evidence type="ECO:0000259" key="1">
    <source>
        <dbReference type="Pfam" id="PF26621"/>
    </source>
</evidence>
<proteinExistence type="predicted"/>
<organism evidence="2 3">
    <name type="scientific">Agrilutibacter niabensis</name>
    <dbReference type="NCBI Taxonomy" id="380628"/>
    <lineage>
        <taxon>Bacteria</taxon>
        <taxon>Pseudomonadati</taxon>
        <taxon>Pseudomonadota</taxon>
        <taxon>Gammaproteobacteria</taxon>
        <taxon>Lysobacterales</taxon>
        <taxon>Lysobacteraceae</taxon>
        <taxon>Agrilutibacter</taxon>
    </lineage>
</organism>
<name>A0ABU1VLG8_9GAMM</name>
<gene>
    <name evidence="2" type="ORF">J2X04_000675</name>
</gene>
<dbReference type="Pfam" id="PF26621">
    <property type="entry name" value="DUF8198"/>
    <property type="match status" value="1"/>
</dbReference>
<accession>A0ABU1VLG8</accession>
<keyword evidence="3" id="KW-1185">Reference proteome</keyword>
<dbReference type="InterPro" id="IPR058511">
    <property type="entry name" value="DUF8198"/>
</dbReference>
<evidence type="ECO:0000313" key="2">
    <source>
        <dbReference type="EMBL" id="MDR7098328.1"/>
    </source>
</evidence>
<dbReference type="RefSeq" id="WP_310052118.1">
    <property type="nucleotide sequence ID" value="NZ_JAVDVW010000001.1"/>
</dbReference>
<feature type="domain" description="DUF8198" evidence="1">
    <location>
        <begin position="22"/>
        <end position="235"/>
    </location>
</feature>
<reference evidence="2 3" key="1">
    <citation type="submission" date="2023-07" db="EMBL/GenBank/DDBJ databases">
        <title>Sorghum-associated microbial communities from plants grown in Nebraska, USA.</title>
        <authorList>
            <person name="Schachtman D."/>
        </authorList>
    </citation>
    <scope>NUCLEOTIDE SEQUENCE [LARGE SCALE GENOMIC DNA]</scope>
    <source>
        <strain evidence="2 3">BE187</strain>
    </source>
</reference>